<name>A0A1X7N2C5_9MICO</name>
<evidence type="ECO:0008006" key="4">
    <source>
        <dbReference type="Google" id="ProtNLM"/>
    </source>
</evidence>
<reference evidence="3" key="1">
    <citation type="submission" date="2017-04" db="EMBL/GenBank/DDBJ databases">
        <authorList>
            <person name="Varghese N."/>
            <person name="Submissions S."/>
        </authorList>
    </citation>
    <scope>NUCLEOTIDE SEQUENCE [LARGE SCALE GENOMIC DNA]</scope>
    <source>
        <strain evidence="3">VKM Ac-2121</strain>
    </source>
</reference>
<accession>A0A1X7N2C5</accession>
<keyword evidence="3" id="KW-1185">Reference proteome</keyword>
<dbReference type="Proteomes" id="UP000193711">
    <property type="component" value="Unassembled WGS sequence"/>
</dbReference>
<dbReference type="PANTHER" id="PTHR43317">
    <property type="entry name" value="THERMOSPERMINE SYNTHASE ACAULIS5"/>
    <property type="match status" value="1"/>
</dbReference>
<dbReference type="SUPFAM" id="SSF53335">
    <property type="entry name" value="S-adenosyl-L-methionine-dependent methyltransferases"/>
    <property type="match status" value="1"/>
</dbReference>
<proteinExistence type="predicted"/>
<dbReference type="GO" id="GO:0006596">
    <property type="term" value="P:polyamine biosynthetic process"/>
    <property type="evidence" value="ECO:0007669"/>
    <property type="project" value="UniProtKB-KW"/>
</dbReference>
<dbReference type="Gene3D" id="3.40.50.150">
    <property type="entry name" value="Vaccinia Virus protein VP39"/>
    <property type="match status" value="1"/>
</dbReference>
<dbReference type="PANTHER" id="PTHR43317:SF1">
    <property type="entry name" value="THERMOSPERMINE SYNTHASE ACAULIS5"/>
    <property type="match status" value="1"/>
</dbReference>
<evidence type="ECO:0000313" key="3">
    <source>
        <dbReference type="Proteomes" id="UP000193711"/>
    </source>
</evidence>
<dbReference type="InterPro" id="IPR029063">
    <property type="entry name" value="SAM-dependent_MTases_sf"/>
</dbReference>
<dbReference type="EMBL" id="FXBM01000001">
    <property type="protein sequence ID" value="SMH30824.1"/>
    <property type="molecule type" value="Genomic_DNA"/>
</dbReference>
<gene>
    <name evidence="2" type="ORF">SAMN06295885_0490</name>
</gene>
<dbReference type="AlphaFoldDB" id="A0A1X7N2C5"/>
<evidence type="ECO:0000256" key="1">
    <source>
        <dbReference type="ARBA" id="ARBA00023115"/>
    </source>
</evidence>
<sequence>MPPSSRLPDGRLVSLEPDPLREGSLVLEIDGSEQSSIQPRSPGVLDLEYMARLGAVVDALAPAGRAVSVLHLGAGALSLARYVAWSRPGSEQTVVEEAAGLVDFVLEHAPLPAGARLRIVTGDASQTLPDLRADLVVLDVYDGDEIPEAFYRADVLLALAERVADRGLLAVNVADDADHRRLDRLVEGVRPALPIIAIVGSASLAEHRSAGNAILLASRGGIAVETSAHLLRAGPHPVAAVPARDVVAVEVTVEVDP</sequence>
<dbReference type="STRING" id="1891671.SAMN06295885_0490"/>
<organism evidence="2 3">
    <name type="scientific">Rathayibacter oskolensis</name>
    <dbReference type="NCBI Taxonomy" id="1891671"/>
    <lineage>
        <taxon>Bacteria</taxon>
        <taxon>Bacillati</taxon>
        <taxon>Actinomycetota</taxon>
        <taxon>Actinomycetes</taxon>
        <taxon>Micrococcales</taxon>
        <taxon>Microbacteriaceae</taxon>
        <taxon>Rathayibacter</taxon>
    </lineage>
</organism>
<protein>
    <recommendedName>
        <fullName evidence="4">Spermidine synthase</fullName>
    </recommendedName>
</protein>
<evidence type="ECO:0000313" key="2">
    <source>
        <dbReference type="EMBL" id="SMH30824.1"/>
    </source>
</evidence>
<keyword evidence="1" id="KW-0620">Polyamine biosynthesis</keyword>